<keyword evidence="1" id="KW-0175">Coiled coil</keyword>
<dbReference type="Gene3D" id="3.30.70.1820">
    <property type="entry name" value="L1 transposable element, RRM domain"/>
    <property type="match status" value="1"/>
</dbReference>
<reference evidence="3" key="1">
    <citation type="submission" date="2022-12" db="EMBL/GenBank/DDBJ databases">
        <authorList>
            <person name="Alioto T."/>
            <person name="Alioto T."/>
            <person name="Gomez Garrido J."/>
        </authorList>
    </citation>
    <scope>NUCLEOTIDE SEQUENCE</scope>
</reference>
<feature type="compositionally biased region" description="Basic and acidic residues" evidence="2">
    <location>
        <begin position="30"/>
        <end position="39"/>
    </location>
</feature>
<sequence>MSGPDRITTRKTAASVAAAAARRASVQGDNGEKGDKEQADPFALQLLEFRKEMMKSMQEFTQQVRSDMEKSNLSLKEQVHRDIENSNKFLKEQFGIVGDKVSNLESKVDKLEKLREEVTEVREEQKGTLGLVQGVQEKQSDLEDQFLLLQLQEWDRTIRIRGLPDSDSEPVLETYVTQIISEWRGESTDWLDGSVESCFRIKLFQSRERNHPGDILLTLVTKKVKDAILQNSFENDLVVAGQKVDIFREISLKLRLRRTKYRFLSTALRRADIRYKWEFPEGISFTYMKRRYKLTSEFQAREFLDKNRRDLDPKQDRGDPRSEQKKALEQLALEEAASGKTDTVTDSGNGQS</sequence>
<evidence type="ECO:0000256" key="1">
    <source>
        <dbReference type="SAM" id="Coils"/>
    </source>
</evidence>
<dbReference type="Proteomes" id="UP001178461">
    <property type="component" value="Chromosome 11"/>
</dbReference>
<feature type="region of interest" description="Disordered" evidence="2">
    <location>
        <begin position="1"/>
        <end position="40"/>
    </location>
</feature>
<evidence type="ECO:0000313" key="4">
    <source>
        <dbReference type="Proteomes" id="UP001178461"/>
    </source>
</evidence>
<evidence type="ECO:0000313" key="3">
    <source>
        <dbReference type="EMBL" id="CAI5787217.1"/>
    </source>
</evidence>
<keyword evidence="4" id="KW-1185">Reference proteome</keyword>
<organism evidence="3 4">
    <name type="scientific">Podarcis lilfordi</name>
    <name type="common">Lilford's wall lizard</name>
    <dbReference type="NCBI Taxonomy" id="74358"/>
    <lineage>
        <taxon>Eukaryota</taxon>
        <taxon>Metazoa</taxon>
        <taxon>Chordata</taxon>
        <taxon>Craniata</taxon>
        <taxon>Vertebrata</taxon>
        <taxon>Euteleostomi</taxon>
        <taxon>Lepidosauria</taxon>
        <taxon>Squamata</taxon>
        <taxon>Bifurcata</taxon>
        <taxon>Unidentata</taxon>
        <taxon>Episquamata</taxon>
        <taxon>Laterata</taxon>
        <taxon>Lacertibaenia</taxon>
        <taxon>Lacertidae</taxon>
        <taxon>Podarcis</taxon>
    </lineage>
</organism>
<feature type="region of interest" description="Disordered" evidence="2">
    <location>
        <begin position="306"/>
        <end position="327"/>
    </location>
</feature>
<evidence type="ECO:0008006" key="5">
    <source>
        <dbReference type="Google" id="ProtNLM"/>
    </source>
</evidence>
<dbReference type="EMBL" id="OX395136">
    <property type="protein sequence ID" value="CAI5787217.1"/>
    <property type="molecule type" value="Genomic_DNA"/>
</dbReference>
<dbReference type="AlphaFoldDB" id="A0AA35KZP1"/>
<feature type="compositionally biased region" description="Low complexity" evidence="2">
    <location>
        <begin position="13"/>
        <end position="26"/>
    </location>
</feature>
<feature type="coiled-coil region" evidence="1">
    <location>
        <begin position="101"/>
        <end position="128"/>
    </location>
</feature>
<proteinExistence type="predicted"/>
<accession>A0AA35KZP1</accession>
<name>A0AA35KZP1_9SAUR</name>
<protein>
    <recommendedName>
        <fullName evidence="5">L1 transposable element RRM domain-containing protein</fullName>
    </recommendedName>
</protein>
<gene>
    <name evidence="3" type="ORF">PODLI_1B032744</name>
</gene>
<evidence type="ECO:0000256" key="2">
    <source>
        <dbReference type="SAM" id="MobiDB-lite"/>
    </source>
</evidence>